<reference evidence="1 2" key="1">
    <citation type="journal article" date="2023" name="Front. Microbiol.">
        <title>Genomic analyses of Burkholderia respiratory isolates indicates two evolutionarily distinct B. anthina clades.</title>
        <authorList>
            <person name="Pham A."/>
            <person name="Volmer J.G."/>
            <person name="Chambers D.C."/>
            <person name="Smith D.J."/>
            <person name="Reid D.W."/>
            <person name="Burr L."/>
            <person name="Wells T.J."/>
        </authorList>
    </citation>
    <scope>NUCLEOTIDE SEQUENCE [LARGE SCALE GENOMIC DNA]</scope>
    <source>
        <strain evidence="1 2">BCCIQ07A</strain>
    </source>
</reference>
<protein>
    <submittedName>
        <fullName evidence="1">Uncharacterized protein</fullName>
    </submittedName>
</protein>
<evidence type="ECO:0000313" key="1">
    <source>
        <dbReference type="EMBL" id="MEB2580725.1"/>
    </source>
</evidence>
<evidence type="ECO:0000313" key="2">
    <source>
        <dbReference type="Proteomes" id="UP001304467"/>
    </source>
</evidence>
<gene>
    <name evidence="1" type="ORF">SB593_17385</name>
</gene>
<accession>A0ABU5WPR3</accession>
<proteinExistence type="predicted"/>
<dbReference type="Proteomes" id="UP001304467">
    <property type="component" value="Unassembled WGS sequence"/>
</dbReference>
<keyword evidence="2" id="KW-1185">Reference proteome</keyword>
<sequence length="63" mass="6812">MDWFDRAGKVAGVFAQHLAAVRLLSRIADAAGVTGCVGHGRSVMKMNSARFIPNARGQNDKKR</sequence>
<organism evidence="1 2">
    <name type="scientific">Burkholderia anthinoferrum</name>
    <dbReference type="NCBI Taxonomy" id="3090833"/>
    <lineage>
        <taxon>Bacteria</taxon>
        <taxon>Pseudomonadati</taxon>
        <taxon>Pseudomonadota</taxon>
        <taxon>Betaproteobacteria</taxon>
        <taxon>Burkholderiales</taxon>
        <taxon>Burkholderiaceae</taxon>
        <taxon>Burkholderia</taxon>
    </lineage>
</organism>
<name>A0ABU5WPR3_9BURK</name>
<dbReference type="RefSeq" id="WP_059574165.1">
    <property type="nucleotide sequence ID" value="NZ_JAWRKY010000011.1"/>
</dbReference>
<dbReference type="EMBL" id="JAWRLE010000026">
    <property type="protein sequence ID" value="MEB2580725.1"/>
    <property type="molecule type" value="Genomic_DNA"/>
</dbReference>
<comment type="caution">
    <text evidence="1">The sequence shown here is derived from an EMBL/GenBank/DDBJ whole genome shotgun (WGS) entry which is preliminary data.</text>
</comment>